<proteinExistence type="predicted"/>
<organism evidence="1 2">
    <name type="scientific">Pisum sativum</name>
    <name type="common">Garden pea</name>
    <name type="synonym">Lathyrus oleraceus</name>
    <dbReference type="NCBI Taxonomy" id="3888"/>
    <lineage>
        <taxon>Eukaryota</taxon>
        <taxon>Viridiplantae</taxon>
        <taxon>Streptophyta</taxon>
        <taxon>Embryophyta</taxon>
        <taxon>Tracheophyta</taxon>
        <taxon>Spermatophyta</taxon>
        <taxon>Magnoliopsida</taxon>
        <taxon>eudicotyledons</taxon>
        <taxon>Gunneridae</taxon>
        <taxon>Pentapetalae</taxon>
        <taxon>rosids</taxon>
        <taxon>fabids</taxon>
        <taxon>Fabales</taxon>
        <taxon>Fabaceae</taxon>
        <taxon>Papilionoideae</taxon>
        <taxon>50 kb inversion clade</taxon>
        <taxon>NPAAA clade</taxon>
        <taxon>Hologalegina</taxon>
        <taxon>IRL clade</taxon>
        <taxon>Fabeae</taxon>
        <taxon>Lathyrus</taxon>
    </lineage>
</organism>
<dbReference type="Gramene" id="Psat06G0419400-T1">
    <property type="protein sequence ID" value="KAI5398724.1"/>
    <property type="gene ID" value="KIW84_064194"/>
</dbReference>
<accession>A0A9D5A7V5</accession>
<evidence type="ECO:0000313" key="2">
    <source>
        <dbReference type="Proteomes" id="UP001058974"/>
    </source>
</evidence>
<protein>
    <submittedName>
        <fullName evidence="1">Uncharacterized protein</fullName>
    </submittedName>
</protein>
<dbReference type="Proteomes" id="UP001058974">
    <property type="component" value="Chromosome 6"/>
</dbReference>
<evidence type="ECO:0000313" key="1">
    <source>
        <dbReference type="EMBL" id="KAI5398724.1"/>
    </source>
</evidence>
<sequence>MKNTRRADETVDYKLFKIRMVGNYRNTSESSSDIDSFFPSTFSGISRSLMAYSSSKYLGVEEYEITFTTQENVDLFYKGFNMSRTGDEANVILEPRFEVELANMVVHAGTFDEFVYLHFPVIHELGVLTPFTLFVFKALETMNVSPPKYHPIGRMNLMNIAEWKTCHTKKNVERGTKWFDDPKSHLGSLKCNGNRRPSKGDTIISTHHIKLLNLGEFETASSPSLSHKDKGV</sequence>
<keyword evidence="2" id="KW-1185">Reference proteome</keyword>
<gene>
    <name evidence="1" type="ORF">KIW84_064194</name>
</gene>
<reference evidence="1 2" key="1">
    <citation type="journal article" date="2022" name="Nat. Genet.">
        <title>Improved pea reference genome and pan-genome highlight genomic features and evolutionary characteristics.</title>
        <authorList>
            <person name="Yang T."/>
            <person name="Liu R."/>
            <person name="Luo Y."/>
            <person name="Hu S."/>
            <person name="Wang D."/>
            <person name="Wang C."/>
            <person name="Pandey M.K."/>
            <person name="Ge S."/>
            <person name="Xu Q."/>
            <person name="Li N."/>
            <person name="Li G."/>
            <person name="Huang Y."/>
            <person name="Saxena R.K."/>
            <person name="Ji Y."/>
            <person name="Li M."/>
            <person name="Yan X."/>
            <person name="He Y."/>
            <person name="Liu Y."/>
            <person name="Wang X."/>
            <person name="Xiang C."/>
            <person name="Varshney R.K."/>
            <person name="Ding H."/>
            <person name="Gao S."/>
            <person name="Zong X."/>
        </authorList>
    </citation>
    <scope>NUCLEOTIDE SEQUENCE [LARGE SCALE GENOMIC DNA]</scope>
    <source>
        <strain evidence="1 2">cv. Zhongwan 6</strain>
    </source>
</reference>
<comment type="caution">
    <text evidence="1">The sequence shown here is derived from an EMBL/GenBank/DDBJ whole genome shotgun (WGS) entry which is preliminary data.</text>
</comment>
<name>A0A9D5A7V5_PEA</name>
<dbReference type="AlphaFoldDB" id="A0A9D5A7V5"/>
<dbReference type="EMBL" id="JAMSHJ010000006">
    <property type="protein sequence ID" value="KAI5398724.1"/>
    <property type="molecule type" value="Genomic_DNA"/>
</dbReference>